<sequence length="110" mass="12932">MADIQNRFKAIDAKVKEFYASQKKKFNKLGFNDFPGELVYEDRLSIKHPPVELASFEEVISGIYYRNIDGLSINRENEDSDIYRFKNETTQLYSELFIIKAPKDKFDYSS</sequence>
<organism evidence="1">
    <name type="scientific">Xenorhabdus szentirmaii</name>
    <dbReference type="NCBI Taxonomy" id="290112"/>
    <lineage>
        <taxon>Bacteria</taxon>
        <taxon>Pseudomonadati</taxon>
        <taxon>Pseudomonadota</taxon>
        <taxon>Gammaproteobacteria</taxon>
        <taxon>Enterobacterales</taxon>
        <taxon>Morganellaceae</taxon>
        <taxon>Xenorhabdus</taxon>
    </lineage>
</organism>
<name>A0AAW3YVU7_9GAMM</name>
<proteinExistence type="predicted"/>
<dbReference type="AlphaFoldDB" id="A0AAW3YVU7"/>
<dbReference type="Proteomes" id="UP001193920">
    <property type="component" value="Unassembled WGS sequence"/>
</dbReference>
<gene>
    <name evidence="1" type="ORF">ID854_14445</name>
</gene>
<dbReference type="RefSeq" id="WP_323869285.1">
    <property type="nucleotide sequence ID" value="NZ_JACXBF010000351.1"/>
</dbReference>
<evidence type="ECO:0000313" key="1">
    <source>
        <dbReference type="EMBL" id="MBD2801612.1"/>
    </source>
</evidence>
<dbReference type="EMBL" id="JACXBF010000351">
    <property type="protein sequence ID" value="MBD2801612.1"/>
    <property type="molecule type" value="Genomic_DNA"/>
</dbReference>
<protein>
    <submittedName>
        <fullName evidence="1">Uncharacterized protein</fullName>
    </submittedName>
</protein>
<reference evidence="1" key="2">
    <citation type="journal article" date="2024" name="Toxins">
        <title>Genome Sequence Analysis of Native Xenorhabdus Strains Isolated from Entomopathogenic Nematodes in Argentina.</title>
        <authorList>
            <person name="Palma L."/>
            <person name="Frizzo L."/>
            <person name="Kaiser S."/>
            <person name="Berry C."/>
            <person name="Caballero P."/>
            <person name="Bode H.B."/>
            <person name="Del Valle E.E."/>
        </authorList>
    </citation>
    <scope>NUCLEOTIDE SEQUENCE</scope>
    <source>
        <strain evidence="1">M</strain>
    </source>
</reference>
<accession>A0AAW3YVU7</accession>
<reference evidence="1" key="1">
    <citation type="submission" date="2020-09" db="EMBL/GenBank/DDBJ databases">
        <authorList>
            <person name="Palma L."/>
            <person name="Caballero P."/>
            <person name="Berry C."/>
            <person name="Del Valle E."/>
        </authorList>
    </citation>
    <scope>NUCLEOTIDE SEQUENCE</scope>
    <source>
        <strain evidence="1">M</strain>
    </source>
</reference>
<comment type="caution">
    <text evidence="1">The sequence shown here is derived from an EMBL/GenBank/DDBJ whole genome shotgun (WGS) entry which is preliminary data.</text>
</comment>